<keyword evidence="2" id="KW-1185">Reference proteome</keyword>
<dbReference type="RefSeq" id="WP_322499060.1">
    <property type="nucleotide sequence ID" value="NZ_JARGYU010000004.1"/>
</dbReference>
<comment type="caution">
    <text evidence="1">The sequence shown here is derived from an EMBL/GenBank/DDBJ whole genome shotgun (WGS) entry which is preliminary data.</text>
</comment>
<evidence type="ECO:0000313" key="1">
    <source>
        <dbReference type="EMBL" id="MDZ5761640.1"/>
    </source>
</evidence>
<dbReference type="EMBL" id="JARGYU010000004">
    <property type="protein sequence ID" value="MDZ5761640.1"/>
    <property type="molecule type" value="Genomic_DNA"/>
</dbReference>
<protein>
    <submittedName>
        <fullName evidence="1">Uncharacterized protein</fullName>
    </submittedName>
</protein>
<reference evidence="1" key="1">
    <citation type="submission" date="2023-02" db="EMBL/GenBank/DDBJ databases">
        <title>Host association and intracellularity evolved multiple times independently in the Rickettsiales.</title>
        <authorList>
            <person name="Castelli M."/>
            <person name="Nardi T."/>
            <person name="Gammuto L."/>
            <person name="Bellinzona G."/>
            <person name="Sabaneyeva E."/>
            <person name="Potekhin A."/>
            <person name="Serra V."/>
            <person name="Petroni G."/>
            <person name="Sassera D."/>
        </authorList>
    </citation>
    <scope>NUCLEOTIDE SEQUENCE</scope>
    <source>
        <strain evidence="1">USBL-36I1</strain>
    </source>
</reference>
<gene>
    <name evidence="1" type="ORF">Lyticum_00827</name>
</gene>
<dbReference type="Proteomes" id="UP001289135">
    <property type="component" value="Unassembled WGS sequence"/>
</dbReference>
<organism evidence="1 2">
    <name type="scientific">Lyticum sinuosum</name>
    <dbReference type="NCBI Taxonomy" id="1332059"/>
    <lineage>
        <taxon>Bacteria</taxon>
        <taxon>Pseudomonadati</taxon>
        <taxon>Pseudomonadota</taxon>
        <taxon>Alphaproteobacteria</taxon>
        <taxon>Rickettsiales</taxon>
        <taxon>Lyticum</taxon>
    </lineage>
</organism>
<name>A0AAE5AHJ9_9RICK</name>
<proteinExistence type="predicted"/>
<sequence length="307" mass="35376">MQVSSLSIEDISFSFQNERFKRISYEFLMKMKASDSKIIKIISFCFLSIFDNAKIAVFPMILCSISNFTENILNQGLKNGIKTSFYNAKDVIKKLPSGFVVAVYETFPIFQSLSLQNGLFTNIFNIAYYMTSLIIESIVILKILDPIKSFIMRTDYSSVSLSRSTIQSQIKNNLLYKLLSIPFSTIIYAYYNSHLINEEEKFEFKKKEYPTIFKLSNSELSKPHNNLLCEVFFEFGDKSVNYKHLDENTTNSNTSDYNSIDRRDSNLNNQLIVSSINSRKNSDEFKKMSRSNSTSTIDSITNLNIEI</sequence>
<evidence type="ECO:0000313" key="2">
    <source>
        <dbReference type="Proteomes" id="UP001289135"/>
    </source>
</evidence>
<dbReference type="AlphaFoldDB" id="A0AAE5AHJ9"/>
<accession>A0AAE5AHJ9</accession>